<dbReference type="VEuPathDB" id="FungiDB:ASPVEDRAFT_55349"/>
<dbReference type="GO" id="GO:0008270">
    <property type="term" value="F:zinc ion binding"/>
    <property type="evidence" value="ECO:0007669"/>
    <property type="project" value="InterPro"/>
</dbReference>
<dbReference type="RefSeq" id="XP_040671215.1">
    <property type="nucleotide sequence ID" value="XM_040815062.1"/>
</dbReference>
<dbReference type="SMART" id="SM00906">
    <property type="entry name" value="Fungal_trans"/>
    <property type="match status" value="1"/>
</dbReference>
<dbReference type="EMBL" id="KV878133">
    <property type="protein sequence ID" value="OJJ05453.1"/>
    <property type="molecule type" value="Genomic_DNA"/>
</dbReference>
<keyword evidence="1" id="KW-0539">Nucleus</keyword>
<dbReference type="Proteomes" id="UP000184073">
    <property type="component" value="Unassembled WGS sequence"/>
</dbReference>
<evidence type="ECO:0000259" key="3">
    <source>
        <dbReference type="SMART" id="SM00906"/>
    </source>
</evidence>
<dbReference type="GO" id="GO:0006351">
    <property type="term" value="P:DNA-templated transcription"/>
    <property type="evidence" value="ECO:0007669"/>
    <property type="project" value="InterPro"/>
</dbReference>
<feature type="region of interest" description="Disordered" evidence="2">
    <location>
        <begin position="656"/>
        <end position="684"/>
    </location>
</feature>
<evidence type="ECO:0000256" key="1">
    <source>
        <dbReference type="ARBA" id="ARBA00023242"/>
    </source>
</evidence>
<proteinExistence type="predicted"/>
<feature type="region of interest" description="Disordered" evidence="2">
    <location>
        <begin position="718"/>
        <end position="750"/>
    </location>
</feature>
<dbReference type="Pfam" id="PF04082">
    <property type="entry name" value="Fungal_trans"/>
    <property type="match status" value="1"/>
</dbReference>
<dbReference type="GO" id="GO:0003677">
    <property type="term" value="F:DNA binding"/>
    <property type="evidence" value="ECO:0007669"/>
    <property type="project" value="InterPro"/>
</dbReference>
<evidence type="ECO:0000256" key="2">
    <source>
        <dbReference type="SAM" id="MobiDB-lite"/>
    </source>
</evidence>
<organism evidence="4 5">
    <name type="scientific">Aspergillus versicolor CBS 583.65</name>
    <dbReference type="NCBI Taxonomy" id="1036611"/>
    <lineage>
        <taxon>Eukaryota</taxon>
        <taxon>Fungi</taxon>
        <taxon>Dikarya</taxon>
        <taxon>Ascomycota</taxon>
        <taxon>Pezizomycotina</taxon>
        <taxon>Eurotiomycetes</taxon>
        <taxon>Eurotiomycetidae</taxon>
        <taxon>Eurotiales</taxon>
        <taxon>Aspergillaceae</taxon>
        <taxon>Aspergillus</taxon>
        <taxon>Aspergillus subgen. Nidulantes</taxon>
    </lineage>
</organism>
<accession>A0A1L9PVF2</accession>
<gene>
    <name evidence="4" type="ORF">ASPVEDRAFT_55349</name>
</gene>
<protein>
    <recommendedName>
        <fullName evidence="3">Xylanolytic transcriptional activator regulatory domain-containing protein</fullName>
    </recommendedName>
</protein>
<dbReference type="InterPro" id="IPR004843">
    <property type="entry name" value="Calcineurin-like_PHP"/>
</dbReference>
<keyword evidence="5" id="KW-1185">Reference proteome</keyword>
<name>A0A1L9PVF2_ASPVE</name>
<dbReference type="GO" id="GO:0016787">
    <property type="term" value="F:hydrolase activity"/>
    <property type="evidence" value="ECO:0007669"/>
    <property type="project" value="InterPro"/>
</dbReference>
<reference evidence="5" key="1">
    <citation type="journal article" date="2017" name="Genome Biol.">
        <title>Comparative genomics reveals high biological diversity and specific adaptations in the industrially and medically important fungal genus Aspergillus.</title>
        <authorList>
            <person name="de Vries R.P."/>
            <person name="Riley R."/>
            <person name="Wiebenga A."/>
            <person name="Aguilar-Osorio G."/>
            <person name="Amillis S."/>
            <person name="Uchima C.A."/>
            <person name="Anderluh G."/>
            <person name="Asadollahi M."/>
            <person name="Askin M."/>
            <person name="Barry K."/>
            <person name="Battaglia E."/>
            <person name="Bayram O."/>
            <person name="Benocci T."/>
            <person name="Braus-Stromeyer S.A."/>
            <person name="Caldana C."/>
            <person name="Canovas D."/>
            <person name="Cerqueira G.C."/>
            <person name="Chen F."/>
            <person name="Chen W."/>
            <person name="Choi C."/>
            <person name="Clum A."/>
            <person name="Dos Santos R.A."/>
            <person name="Damasio A.R."/>
            <person name="Diallinas G."/>
            <person name="Emri T."/>
            <person name="Fekete E."/>
            <person name="Flipphi M."/>
            <person name="Freyberg S."/>
            <person name="Gallo A."/>
            <person name="Gournas C."/>
            <person name="Habgood R."/>
            <person name="Hainaut M."/>
            <person name="Harispe M.L."/>
            <person name="Henrissat B."/>
            <person name="Hilden K.S."/>
            <person name="Hope R."/>
            <person name="Hossain A."/>
            <person name="Karabika E."/>
            <person name="Karaffa L."/>
            <person name="Karanyi Z."/>
            <person name="Krasevec N."/>
            <person name="Kuo A."/>
            <person name="Kusch H."/>
            <person name="LaButti K."/>
            <person name="Lagendijk E.L."/>
            <person name="Lapidus A."/>
            <person name="Levasseur A."/>
            <person name="Lindquist E."/>
            <person name="Lipzen A."/>
            <person name="Logrieco A.F."/>
            <person name="MacCabe A."/>
            <person name="Maekelae M.R."/>
            <person name="Malavazi I."/>
            <person name="Melin P."/>
            <person name="Meyer V."/>
            <person name="Mielnichuk N."/>
            <person name="Miskei M."/>
            <person name="Molnar A.P."/>
            <person name="Mule G."/>
            <person name="Ngan C.Y."/>
            <person name="Orejas M."/>
            <person name="Orosz E."/>
            <person name="Ouedraogo J.P."/>
            <person name="Overkamp K.M."/>
            <person name="Park H.-S."/>
            <person name="Perrone G."/>
            <person name="Piumi F."/>
            <person name="Punt P.J."/>
            <person name="Ram A.F."/>
            <person name="Ramon A."/>
            <person name="Rauscher S."/>
            <person name="Record E."/>
            <person name="Riano-Pachon D.M."/>
            <person name="Robert V."/>
            <person name="Roehrig J."/>
            <person name="Ruller R."/>
            <person name="Salamov A."/>
            <person name="Salih N.S."/>
            <person name="Samson R.A."/>
            <person name="Sandor E."/>
            <person name="Sanguinetti M."/>
            <person name="Schuetze T."/>
            <person name="Sepcic K."/>
            <person name="Shelest E."/>
            <person name="Sherlock G."/>
            <person name="Sophianopoulou V."/>
            <person name="Squina F.M."/>
            <person name="Sun H."/>
            <person name="Susca A."/>
            <person name="Todd R.B."/>
            <person name="Tsang A."/>
            <person name="Unkles S.E."/>
            <person name="van de Wiele N."/>
            <person name="van Rossen-Uffink D."/>
            <person name="Oliveira J.V."/>
            <person name="Vesth T.C."/>
            <person name="Visser J."/>
            <person name="Yu J.-H."/>
            <person name="Zhou M."/>
            <person name="Andersen M.R."/>
            <person name="Archer D.B."/>
            <person name="Baker S.E."/>
            <person name="Benoit I."/>
            <person name="Brakhage A.A."/>
            <person name="Braus G.H."/>
            <person name="Fischer R."/>
            <person name="Frisvad J.C."/>
            <person name="Goldman G.H."/>
            <person name="Houbraken J."/>
            <person name="Oakley B."/>
            <person name="Pocsi I."/>
            <person name="Scazzocchio C."/>
            <person name="Seiboth B."/>
            <person name="vanKuyk P.A."/>
            <person name="Wortman J."/>
            <person name="Dyer P.S."/>
            <person name="Grigoriev I.V."/>
        </authorList>
    </citation>
    <scope>NUCLEOTIDE SEQUENCE [LARGE SCALE GENOMIC DNA]</scope>
    <source>
        <strain evidence="5">CBS 583.65</strain>
    </source>
</reference>
<feature type="domain" description="Xylanolytic transcriptional activator regulatory" evidence="3">
    <location>
        <begin position="183"/>
        <end position="253"/>
    </location>
</feature>
<dbReference type="PANTHER" id="PTHR12905:SF16">
    <property type="entry name" value="SER_THR PROTEIN PHOSPHATASE FAMILY PROTEIN (AFU_ORTHOLOGUE AFUA_1G06000)"/>
    <property type="match status" value="1"/>
</dbReference>
<sequence length="790" mass="88456">MLISIWGKEFTWRRSKSIPADSSRLSLDHSSFDSLSSGYLEDPHDVETTLAMFQTHIALCGVGAAGSAERDSFSSLIHLRTGCAFDVDRFLQGLPNASGIPSSRDPERTTSQKWPSQNLVQTSLVTELHRLEPAFSNTDPDSYLRATLSLLPRLLMETANLRTLETFTIIVTYLLPIGHTRTADFLLAVAVRILYNLGGNRYSAIREAEGVHLRAIFWHCYSLDKELAIRFGRPPLTNDIDCDLRLPDNYISSWSHDHFFHRPLSSQVLLYTSDLRLALIKSKIYALLYSDYGRAQPEARRLQYIRELDEELNALKSSFPASCWPDVFATGDAPDYTFHDLSLRGVNLHLEYYFCLGKIHGASNAYSLTSPHSWTFLPSSAELFYQESRTMLLYISRIRHFLNWHTYWIHAQFILTAVVSLFRHLITSPTAHTFARDLQILENTAETFSDLDHTAGFRLPVGDVLIHAGDLTNQGSKSELRKTMNWIAAADFEVKIVICGNHDITLDTPFYKLHGPKIHNKQIQSPSECIDIVTNASPSVVFLQHQSALVRLRRPNGPNTVFKVFGSPYSQCGGSWAFLYESDEAESLWKQIPLDADVVVTHMPPHLHCDRASGVSMGCLGLKRRLQMVRPCLAVCGHIHESRGFERVRWASVSKEGEQEGKNVGDQVVKGVLPPQGSKKQSLVDLTGKRASKLDNDGFSGAKASFSSLDSHQDVALLPPQAPKEGHGLSASDKTQSEAQKTDTEGLQAQRRETCVVNAAIMASNWPHRGGRKFYPGPIIVDLELPVWTE</sequence>
<dbReference type="GeneID" id="63730573"/>
<dbReference type="InterPro" id="IPR029052">
    <property type="entry name" value="Metallo-depent_PP-like"/>
</dbReference>
<dbReference type="PANTHER" id="PTHR12905">
    <property type="entry name" value="METALLOPHOSPHOESTERASE"/>
    <property type="match status" value="1"/>
</dbReference>
<evidence type="ECO:0000313" key="4">
    <source>
        <dbReference type="EMBL" id="OJJ05453.1"/>
    </source>
</evidence>
<dbReference type="SUPFAM" id="SSF56300">
    <property type="entry name" value="Metallo-dependent phosphatases"/>
    <property type="match status" value="1"/>
</dbReference>
<dbReference type="Gene3D" id="3.60.21.10">
    <property type="match status" value="1"/>
</dbReference>
<dbReference type="OrthoDB" id="630188at2759"/>
<dbReference type="CDD" id="cd12148">
    <property type="entry name" value="fungal_TF_MHR"/>
    <property type="match status" value="1"/>
</dbReference>
<evidence type="ECO:0000313" key="5">
    <source>
        <dbReference type="Proteomes" id="UP000184073"/>
    </source>
</evidence>
<dbReference type="AlphaFoldDB" id="A0A1L9PVF2"/>
<dbReference type="InterPro" id="IPR007219">
    <property type="entry name" value="XnlR_reg_dom"/>
</dbReference>
<feature type="compositionally biased region" description="Basic and acidic residues" evidence="2">
    <location>
        <begin position="740"/>
        <end position="750"/>
    </location>
</feature>
<dbReference type="Pfam" id="PF00149">
    <property type="entry name" value="Metallophos"/>
    <property type="match status" value="1"/>
</dbReference>
<dbReference type="InterPro" id="IPR051693">
    <property type="entry name" value="UPF0046_metallophosphoest"/>
</dbReference>